<dbReference type="EMBL" id="QWFX01000016">
    <property type="protein sequence ID" value="RIJ26937.1"/>
    <property type="molecule type" value="Genomic_DNA"/>
</dbReference>
<dbReference type="AlphaFoldDB" id="A0A399RAF0"/>
<evidence type="ECO:0000313" key="2">
    <source>
        <dbReference type="EMBL" id="RIJ26937.1"/>
    </source>
</evidence>
<keyword evidence="3" id="KW-1185">Reference proteome</keyword>
<evidence type="ECO:0000259" key="1">
    <source>
        <dbReference type="Pfam" id="PF08770"/>
    </source>
</evidence>
<evidence type="ECO:0000313" key="3">
    <source>
        <dbReference type="Proteomes" id="UP000266385"/>
    </source>
</evidence>
<dbReference type="Gene3D" id="2.60.40.10">
    <property type="entry name" value="Immunoglobulins"/>
    <property type="match status" value="1"/>
</dbReference>
<reference evidence="2 3" key="1">
    <citation type="submission" date="2018-08" db="EMBL/GenBank/DDBJ databases">
        <title>Henriciella mobilis sp. nov., isolated from seawater.</title>
        <authorList>
            <person name="Cheng H."/>
            <person name="Wu Y.-H."/>
            <person name="Xu X.-W."/>
            <person name="Guo L.-L."/>
        </authorList>
    </citation>
    <scope>NUCLEOTIDE SEQUENCE [LARGE SCALE GENOMIC DNA]</scope>
    <source>
        <strain evidence="2 3">JN25</strain>
    </source>
</reference>
<dbReference type="Pfam" id="PF08770">
    <property type="entry name" value="SoxZ"/>
    <property type="match status" value="1"/>
</dbReference>
<dbReference type="NCBIfam" id="TIGR04490">
    <property type="entry name" value="SoxZ_true"/>
    <property type="match status" value="1"/>
</dbReference>
<dbReference type="InterPro" id="IPR014756">
    <property type="entry name" value="Ig_E-set"/>
</dbReference>
<gene>
    <name evidence="2" type="primary">soxZ</name>
    <name evidence="2" type="ORF">D1223_18600</name>
</gene>
<dbReference type="InterPro" id="IPR030995">
    <property type="entry name" value="SoxZ"/>
</dbReference>
<feature type="domain" description="Sulphur oxidation protein SoxZ" evidence="1">
    <location>
        <begin position="8"/>
        <end position="99"/>
    </location>
</feature>
<dbReference type="Proteomes" id="UP000266385">
    <property type="component" value="Unassembled WGS sequence"/>
</dbReference>
<dbReference type="SUPFAM" id="SSF81296">
    <property type="entry name" value="E set domains"/>
    <property type="match status" value="1"/>
</dbReference>
<protein>
    <submittedName>
        <fullName evidence="2">Thiosulfate oxidation carrier complex protein SoxZ</fullName>
    </submittedName>
</protein>
<dbReference type="OrthoDB" id="9795530at2"/>
<organism evidence="2 3">
    <name type="scientific">Henriciella mobilis</name>
    <dbReference type="NCBI Taxonomy" id="2305467"/>
    <lineage>
        <taxon>Bacteria</taxon>
        <taxon>Pseudomonadati</taxon>
        <taxon>Pseudomonadota</taxon>
        <taxon>Alphaproteobacteria</taxon>
        <taxon>Hyphomonadales</taxon>
        <taxon>Hyphomonadaceae</taxon>
        <taxon>Henriciella</taxon>
    </lineage>
</organism>
<sequence length="105" mass="11882">MTIRISAPDTASKGEVIELKAMIQHKMETGYRRDSRGDVVARDIITRFECRYNGELVFASDFHPGVAANPFLSFHTRATESGTLDFTWTDQDGQSWSETHELTVE</sequence>
<accession>A0A399RAF0</accession>
<name>A0A399RAF0_9PROT</name>
<proteinExistence type="predicted"/>
<comment type="caution">
    <text evidence="2">The sequence shown here is derived from an EMBL/GenBank/DDBJ whole genome shotgun (WGS) entry which is preliminary data.</text>
</comment>
<dbReference type="InterPro" id="IPR014880">
    <property type="entry name" value="SoxZ_dom"/>
</dbReference>
<dbReference type="RefSeq" id="WP_119377830.1">
    <property type="nucleotide sequence ID" value="NZ_QWFX01000016.1"/>
</dbReference>
<dbReference type="InterPro" id="IPR013783">
    <property type="entry name" value="Ig-like_fold"/>
</dbReference>